<comment type="catalytic activity">
    <reaction evidence="4">
        <text>L-phenylalanyl-tRNA(Phe) + an N-terminal L-alpha-aminoacyl-[protein] = an N-terminal L-phenylalanyl-L-alpha-aminoacyl-[protein] + tRNA(Phe)</text>
        <dbReference type="Rhea" id="RHEA:43632"/>
        <dbReference type="Rhea" id="RHEA-COMP:9668"/>
        <dbReference type="Rhea" id="RHEA-COMP:9699"/>
        <dbReference type="Rhea" id="RHEA-COMP:10636"/>
        <dbReference type="Rhea" id="RHEA-COMP:10637"/>
        <dbReference type="ChEBI" id="CHEBI:78442"/>
        <dbReference type="ChEBI" id="CHEBI:78531"/>
        <dbReference type="ChEBI" id="CHEBI:78597"/>
        <dbReference type="ChEBI" id="CHEBI:83561"/>
        <dbReference type="EC" id="2.3.2.6"/>
    </reaction>
</comment>
<name>A0AAE3D3Q2_9HYPH</name>
<dbReference type="SUPFAM" id="SSF55729">
    <property type="entry name" value="Acyl-CoA N-acyltransferases (Nat)"/>
    <property type="match status" value="1"/>
</dbReference>
<dbReference type="HAMAP" id="MF_00688">
    <property type="entry name" value="Leu_Phe_trans"/>
    <property type="match status" value="1"/>
</dbReference>
<dbReference type="Gene3D" id="3.40.630.70">
    <property type="entry name" value="Leucyl/phenylalanyl-tRNA-protein transferase, C-terminal domain"/>
    <property type="match status" value="1"/>
</dbReference>
<dbReference type="Proteomes" id="UP001196509">
    <property type="component" value="Unassembled WGS sequence"/>
</dbReference>
<proteinExistence type="inferred from homology"/>
<comment type="caution">
    <text evidence="5">The sequence shown here is derived from an EMBL/GenBank/DDBJ whole genome shotgun (WGS) entry which is preliminary data.</text>
</comment>
<gene>
    <name evidence="4 5" type="primary">aat</name>
    <name evidence="5" type="ORF">K1W69_24335</name>
</gene>
<comment type="similarity">
    <text evidence="4">Belongs to the L/F-transferase family.</text>
</comment>
<evidence type="ECO:0000313" key="5">
    <source>
        <dbReference type="EMBL" id="MBW8640342.1"/>
    </source>
</evidence>
<reference evidence="5" key="1">
    <citation type="submission" date="2021-08" db="EMBL/GenBank/DDBJ databases">
        <title>Hoeflea bacterium WL0058 sp. nov., isolated from the sediment.</title>
        <authorList>
            <person name="Wang L."/>
            <person name="Zhang D."/>
        </authorList>
    </citation>
    <scope>NUCLEOTIDE SEQUENCE</scope>
    <source>
        <strain evidence="5">WL0058</strain>
    </source>
</reference>
<comment type="function">
    <text evidence="4">Functions in the N-end rule pathway of protein degradation where it conjugates Leu, Phe and, less efficiently, Met from aminoacyl-tRNAs to the N-termini of proteins containing an N-terminal arginine or lysine.</text>
</comment>
<dbReference type="InterPro" id="IPR004616">
    <property type="entry name" value="Leu/Phe-tRNA_Trfase"/>
</dbReference>
<dbReference type="EC" id="2.3.2.6" evidence="4"/>
<comment type="subcellular location">
    <subcellularLocation>
        <location evidence="4">Cytoplasm</location>
    </subcellularLocation>
</comment>
<evidence type="ECO:0000256" key="1">
    <source>
        <dbReference type="ARBA" id="ARBA00022490"/>
    </source>
</evidence>
<evidence type="ECO:0000313" key="6">
    <source>
        <dbReference type="Proteomes" id="UP001196509"/>
    </source>
</evidence>
<keyword evidence="1 4" id="KW-0963">Cytoplasm</keyword>
<accession>A0AAE3D3Q2</accession>
<dbReference type="PANTHER" id="PTHR30098:SF2">
    <property type="entry name" value="LEUCYL_PHENYLALANYL-TRNA--PROTEIN TRANSFERASE"/>
    <property type="match status" value="1"/>
</dbReference>
<evidence type="ECO:0000256" key="3">
    <source>
        <dbReference type="ARBA" id="ARBA00023315"/>
    </source>
</evidence>
<comment type="catalytic activity">
    <reaction evidence="4">
        <text>N-terminal L-lysyl-[protein] + L-leucyl-tRNA(Leu) = N-terminal L-leucyl-L-lysyl-[protein] + tRNA(Leu) + H(+)</text>
        <dbReference type="Rhea" id="RHEA:12340"/>
        <dbReference type="Rhea" id="RHEA-COMP:9613"/>
        <dbReference type="Rhea" id="RHEA-COMP:9622"/>
        <dbReference type="Rhea" id="RHEA-COMP:12670"/>
        <dbReference type="Rhea" id="RHEA-COMP:12671"/>
        <dbReference type="ChEBI" id="CHEBI:15378"/>
        <dbReference type="ChEBI" id="CHEBI:65249"/>
        <dbReference type="ChEBI" id="CHEBI:78442"/>
        <dbReference type="ChEBI" id="CHEBI:78494"/>
        <dbReference type="ChEBI" id="CHEBI:133043"/>
        <dbReference type="EC" id="2.3.2.6"/>
    </reaction>
</comment>
<dbReference type="GO" id="GO:0005737">
    <property type="term" value="C:cytoplasm"/>
    <property type="evidence" value="ECO:0007669"/>
    <property type="project" value="UniProtKB-SubCell"/>
</dbReference>
<dbReference type="InterPro" id="IPR042203">
    <property type="entry name" value="Leu/Phe-tRNA_Trfase_C"/>
</dbReference>
<keyword evidence="2 4" id="KW-0808">Transferase</keyword>
<dbReference type="Pfam" id="PF03588">
    <property type="entry name" value="Leu_Phe_trans"/>
    <property type="match status" value="1"/>
</dbReference>
<dbReference type="AlphaFoldDB" id="A0AAE3D3Q2"/>
<sequence>MHGSGDRSNITPQLLLKAYSCGLFPMADSADDPDVFWVEPEMRGIIPFDDFHIPKSLKKVVRQKRFEIRRNTAFTAVMDGCAEPAPGRLNTWINGTIRQLYTELHHMGHAHSVEAWKDDKLVGGLYGVSLRGAFFGESMFSRTPDASKVCLVHLVRHLMESGFVLLDTQFTTEHLERFGAIEVPKSVYREMLEEALLIDAEF</sequence>
<dbReference type="InterPro" id="IPR016181">
    <property type="entry name" value="Acyl_CoA_acyltransferase"/>
</dbReference>
<organism evidence="5 6">
    <name type="scientific">Flavimaribacter sediminis</name>
    <dbReference type="NCBI Taxonomy" id="2865987"/>
    <lineage>
        <taxon>Bacteria</taxon>
        <taxon>Pseudomonadati</taxon>
        <taxon>Pseudomonadota</taxon>
        <taxon>Alphaproteobacteria</taxon>
        <taxon>Hyphomicrobiales</taxon>
        <taxon>Rhizobiaceae</taxon>
        <taxon>Flavimaribacter</taxon>
    </lineage>
</organism>
<dbReference type="GO" id="GO:0030163">
    <property type="term" value="P:protein catabolic process"/>
    <property type="evidence" value="ECO:0007669"/>
    <property type="project" value="UniProtKB-UniRule"/>
</dbReference>
<keyword evidence="3 4" id="KW-0012">Acyltransferase</keyword>
<keyword evidence="6" id="KW-1185">Reference proteome</keyword>
<evidence type="ECO:0000256" key="2">
    <source>
        <dbReference type="ARBA" id="ARBA00022679"/>
    </source>
</evidence>
<dbReference type="EMBL" id="JAICBX010000006">
    <property type="protein sequence ID" value="MBW8640342.1"/>
    <property type="molecule type" value="Genomic_DNA"/>
</dbReference>
<dbReference type="PANTHER" id="PTHR30098">
    <property type="entry name" value="LEUCYL/PHENYLALANYL-TRNA--PROTEIN TRANSFERASE"/>
    <property type="match status" value="1"/>
</dbReference>
<evidence type="ECO:0000256" key="4">
    <source>
        <dbReference type="HAMAP-Rule" id="MF_00688"/>
    </source>
</evidence>
<comment type="catalytic activity">
    <reaction evidence="4">
        <text>N-terminal L-arginyl-[protein] + L-leucyl-tRNA(Leu) = N-terminal L-leucyl-L-arginyl-[protein] + tRNA(Leu) + H(+)</text>
        <dbReference type="Rhea" id="RHEA:50416"/>
        <dbReference type="Rhea" id="RHEA-COMP:9613"/>
        <dbReference type="Rhea" id="RHEA-COMP:9622"/>
        <dbReference type="Rhea" id="RHEA-COMP:12672"/>
        <dbReference type="Rhea" id="RHEA-COMP:12673"/>
        <dbReference type="ChEBI" id="CHEBI:15378"/>
        <dbReference type="ChEBI" id="CHEBI:64719"/>
        <dbReference type="ChEBI" id="CHEBI:78442"/>
        <dbReference type="ChEBI" id="CHEBI:78494"/>
        <dbReference type="ChEBI" id="CHEBI:133044"/>
        <dbReference type="EC" id="2.3.2.6"/>
    </reaction>
</comment>
<dbReference type="RefSeq" id="WP_220231079.1">
    <property type="nucleotide sequence ID" value="NZ_JAICBX010000006.1"/>
</dbReference>
<dbReference type="FunFam" id="3.40.630.70:FF:000001">
    <property type="entry name" value="Leucyl/phenylalanyl-tRNA--protein transferase"/>
    <property type="match status" value="1"/>
</dbReference>
<dbReference type="NCBIfam" id="TIGR00667">
    <property type="entry name" value="aat"/>
    <property type="match status" value="1"/>
</dbReference>
<dbReference type="GO" id="GO:0008914">
    <property type="term" value="F:leucyl-tRNA--protein transferase activity"/>
    <property type="evidence" value="ECO:0007669"/>
    <property type="project" value="UniProtKB-UniRule"/>
</dbReference>
<protein>
    <recommendedName>
        <fullName evidence="4">Leucyl/phenylalanyl-tRNA--protein transferase</fullName>
        <ecNumber evidence="4">2.3.2.6</ecNumber>
    </recommendedName>
    <alternativeName>
        <fullName evidence="4">L/F-transferase</fullName>
    </alternativeName>
    <alternativeName>
        <fullName evidence="4">Leucyltransferase</fullName>
    </alternativeName>
    <alternativeName>
        <fullName evidence="4">Phenyalanyltransferase</fullName>
    </alternativeName>
</protein>